<feature type="transmembrane region" description="Helical" evidence="7">
    <location>
        <begin position="46"/>
        <end position="66"/>
    </location>
</feature>
<dbReference type="GO" id="GO:0005886">
    <property type="term" value="C:plasma membrane"/>
    <property type="evidence" value="ECO:0007669"/>
    <property type="project" value="UniProtKB-SubCell"/>
</dbReference>
<proteinExistence type="predicted"/>
<keyword evidence="3 7" id="KW-0812">Transmembrane</keyword>
<comment type="subcellular location">
    <subcellularLocation>
        <location evidence="1">Cell membrane</location>
        <topology evidence="1">Multi-pass membrane protein</topology>
    </subcellularLocation>
</comment>
<evidence type="ECO:0000313" key="10">
    <source>
        <dbReference type="Proteomes" id="UP000059574"/>
    </source>
</evidence>
<gene>
    <name evidence="9" type="ORF">AS189_13455</name>
</gene>
<organism evidence="9 10">
    <name type="scientific">Arthrobacter alpinus</name>
    <dbReference type="NCBI Taxonomy" id="656366"/>
    <lineage>
        <taxon>Bacteria</taxon>
        <taxon>Bacillati</taxon>
        <taxon>Actinomycetota</taxon>
        <taxon>Actinomycetes</taxon>
        <taxon>Micrococcales</taxon>
        <taxon>Micrococcaceae</taxon>
        <taxon>Arthrobacter</taxon>
    </lineage>
</organism>
<dbReference type="InterPro" id="IPR027379">
    <property type="entry name" value="CLS_N"/>
</dbReference>
<evidence type="ECO:0000256" key="5">
    <source>
        <dbReference type="ARBA" id="ARBA00023136"/>
    </source>
</evidence>
<evidence type="ECO:0000256" key="1">
    <source>
        <dbReference type="ARBA" id="ARBA00004651"/>
    </source>
</evidence>
<sequence>MDPGSLPAGVLVIVGVLALVQLALDVVALVDLARRPRESVVFGNKWAWVAIIVLANLVGAILYLAAGRQPASPPRDPPHHHEGTTRAQTIADELYGLPGDRNTP</sequence>
<evidence type="ECO:0000256" key="7">
    <source>
        <dbReference type="SAM" id="Phobius"/>
    </source>
</evidence>
<reference evidence="9 10" key="2">
    <citation type="journal article" date="2016" name="J. Biotechnol.">
        <title>Complete genome sequence of Arthrobacter alpinus ERGS4:06, a yellow pigmented bacterium tolerant to cold and radiations isolated from Sikkim Himalaya.</title>
        <authorList>
            <person name="Kumar R."/>
            <person name="Singh D."/>
            <person name="Swarnkar M.K."/>
            <person name="Singh A.K."/>
            <person name="Kumar S."/>
        </authorList>
    </citation>
    <scope>NUCLEOTIDE SEQUENCE [LARGE SCALE GENOMIC DNA]</scope>
    <source>
        <strain evidence="9 10">ERGS4:06</strain>
    </source>
</reference>
<evidence type="ECO:0000313" key="9">
    <source>
        <dbReference type="EMBL" id="ALO67321.1"/>
    </source>
</evidence>
<dbReference type="Pfam" id="PF13396">
    <property type="entry name" value="PLDc_N"/>
    <property type="match status" value="1"/>
</dbReference>
<protein>
    <recommendedName>
        <fullName evidence="8">Cardiolipin synthase N-terminal domain-containing protein</fullName>
    </recommendedName>
</protein>
<dbReference type="EMBL" id="CP013200">
    <property type="protein sequence ID" value="ALO67321.1"/>
    <property type="molecule type" value="Genomic_DNA"/>
</dbReference>
<name>A0A0S2M0H2_9MICC</name>
<evidence type="ECO:0000259" key="8">
    <source>
        <dbReference type="Pfam" id="PF13396"/>
    </source>
</evidence>
<evidence type="ECO:0000256" key="2">
    <source>
        <dbReference type="ARBA" id="ARBA00022475"/>
    </source>
</evidence>
<dbReference type="AlphaFoldDB" id="A0A0S2M0H2"/>
<keyword evidence="4 7" id="KW-1133">Transmembrane helix</keyword>
<feature type="region of interest" description="Disordered" evidence="6">
    <location>
        <begin position="69"/>
        <end position="104"/>
    </location>
</feature>
<keyword evidence="2" id="KW-1003">Cell membrane</keyword>
<reference evidence="10" key="1">
    <citation type="submission" date="2015-11" db="EMBL/GenBank/DDBJ databases">
        <authorList>
            <person name="Kumar R."/>
            <person name="Singh D."/>
            <person name="Swarnkar M.K."/>
            <person name="Singh A.K."/>
            <person name="Kumar S."/>
        </authorList>
    </citation>
    <scope>NUCLEOTIDE SEQUENCE [LARGE SCALE GENOMIC DNA]</scope>
    <source>
        <strain evidence="10">ERGS4:06</strain>
    </source>
</reference>
<evidence type="ECO:0000256" key="6">
    <source>
        <dbReference type="SAM" id="MobiDB-lite"/>
    </source>
</evidence>
<evidence type="ECO:0000256" key="3">
    <source>
        <dbReference type="ARBA" id="ARBA00022692"/>
    </source>
</evidence>
<dbReference type="Proteomes" id="UP000059574">
    <property type="component" value="Chromosome"/>
</dbReference>
<feature type="domain" description="Cardiolipin synthase N-terminal" evidence="8">
    <location>
        <begin position="23"/>
        <end position="68"/>
    </location>
</feature>
<evidence type="ECO:0000256" key="4">
    <source>
        <dbReference type="ARBA" id="ARBA00022989"/>
    </source>
</evidence>
<feature type="transmembrane region" description="Helical" evidence="7">
    <location>
        <begin position="6"/>
        <end position="34"/>
    </location>
</feature>
<keyword evidence="5 7" id="KW-0472">Membrane</keyword>
<accession>A0A0S2M0H2</accession>
<dbReference type="OrthoDB" id="5125307at2"/>